<dbReference type="EMBL" id="BMCH01000001">
    <property type="protein sequence ID" value="GGC22050.1"/>
    <property type="molecule type" value="Genomic_DNA"/>
</dbReference>
<dbReference type="RefSeq" id="WP_188425099.1">
    <property type="nucleotide sequence ID" value="NZ_BMCH01000001.1"/>
</dbReference>
<dbReference type="PANTHER" id="PTHR10907">
    <property type="entry name" value="REGUCALCIN"/>
    <property type="match status" value="1"/>
</dbReference>
<accession>A0ABQ1LGR6</accession>
<evidence type="ECO:0000313" key="3">
    <source>
        <dbReference type="EMBL" id="GGC22050.1"/>
    </source>
</evidence>
<dbReference type="InterPro" id="IPR011042">
    <property type="entry name" value="6-blade_b-propeller_TolB-like"/>
</dbReference>
<dbReference type="Gene3D" id="2.120.10.30">
    <property type="entry name" value="TolB, C-terminal domain"/>
    <property type="match status" value="1"/>
</dbReference>
<comment type="caution">
    <text evidence="3">The sequence shown here is derived from an EMBL/GenBank/DDBJ whole genome shotgun (WGS) entry which is preliminary data.</text>
</comment>
<dbReference type="InterPro" id="IPR005511">
    <property type="entry name" value="SMP-30"/>
</dbReference>
<dbReference type="Proteomes" id="UP000637769">
    <property type="component" value="Unassembled WGS sequence"/>
</dbReference>
<dbReference type="PANTHER" id="PTHR10907:SF47">
    <property type="entry name" value="REGUCALCIN"/>
    <property type="match status" value="1"/>
</dbReference>
<keyword evidence="4" id="KW-1185">Reference proteome</keyword>
<proteinExistence type="inferred from homology"/>
<comment type="similarity">
    <text evidence="1">Belongs to the SMP-30/CGR1 family.</text>
</comment>
<dbReference type="PRINTS" id="PR01790">
    <property type="entry name" value="SMP30FAMILY"/>
</dbReference>
<dbReference type="SUPFAM" id="SSF63829">
    <property type="entry name" value="Calcium-dependent phosphotriesterase"/>
    <property type="match status" value="1"/>
</dbReference>
<protein>
    <submittedName>
        <fullName evidence="3">Gluconolaconase</fullName>
    </submittedName>
</protein>
<dbReference type="Pfam" id="PF08450">
    <property type="entry name" value="SGL"/>
    <property type="match status" value="1"/>
</dbReference>
<name>A0ABQ1LGR6_9PROT</name>
<feature type="domain" description="SMP-30/Gluconolactonase/LRE-like region" evidence="2">
    <location>
        <begin position="20"/>
        <end position="264"/>
    </location>
</feature>
<evidence type="ECO:0000313" key="4">
    <source>
        <dbReference type="Proteomes" id="UP000637769"/>
    </source>
</evidence>
<sequence>MAEPNVEACASCAYDVRAELGEGPVWISGENAVYFVDINDCKVHRFSPAQGEACHWAAPGKVAFLMPVDDGSFLAGLPDGLYRFDPTDGSFVKALEVEAELPGNRLNDGCVDLHGRGWFGTMDDSEEAPLGSLYSVTHEVGGFVLRKHDTGYVVSNGPTVSPDGKHLYACDTPNGVIYRFDITDEGELENKQVFLRLPEEEGYPDGVVADCEGNVWCSTWSGGHVRCFTPEGAERFSIRIPAANVTKVCFGGDDRKTAYVTTARKDVSEEALAAQPQSGSLFTFRSDKAGLPQHRIALSA</sequence>
<evidence type="ECO:0000259" key="2">
    <source>
        <dbReference type="Pfam" id="PF08450"/>
    </source>
</evidence>
<reference evidence="4" key="1">
    <citation type="journal article" date="2019" name="Int. J. Syst. Evol. Microbiol.">
        <title>The Global Catalogue of Microorganisms (GCM) 10K type strain sequencing project: providing services to taxonomists for standard genome sequencing and annotation.</title>
        <authorList>
            <consortium name="The Broad Institute Genomics Platform"/>
            <consortium name="The Broad Institute Genome Sequencing Center for Infectious Disease"/>
            <person name="Wu L."/>
            <person name="Ma J."/>
        </authorList>
    </citation>
    <scope>NUCLEOTIDE SEQUENCE [LARGE SCALE GENOMIC DNA]</scope>
    <source>
        <strain evidence="4">CCM 7132</strain>
    </source>
</reference>
<evidence type="ECO:0000256" key="1">
    <source>
        <dbReference type="ARBA" id="ARBA00008853"/>
    </source>
</evidence>
<organism evidence="3 4">
    <name type="scientific">Asaia siamensis</name>
    <dbReference type="NCBI Taxonomy" id="110479"/>
    <lineage>
        <taxon>Bacteria</taxon>
        <taxon>Pseudomonadati</taxon>
        <taxon>Pseudomonadota</taxon>
        <taxon>Alphaproteobacteria</taxon>
        <taxon>Acetobacterales</taxon>
        <taxon>Acetobacteraceae</taxon>
        <taxon>Asaia</taxon>
    </lineage>
</organism>
<dbReference type="InterPro" id="IPR013658">
    <property type="entry name" value="SGL"/>
</dbReference>
<gene>
    <name evidence="3" type="primary">xylC</name>
    <name evidence="3" type="ORF">GCM10007207_04110</name>
</gene>